<dbReference type="InterPro" id="IPR013013">
    <property type="entry name" value="PTS_EIIC_1"/>
</dbReference>
<feature type="transmembrane region" description="Helical" evidence="9">
    <location>
        <begin position="141"/>
        <end position="161"/>
    </location>
</feature>
<feature type="transmembrane region" description="Helical" evidence="9">
    <location>
        <begin position="276"/>
        <end position="296"/>
    </location>
</feature>
<keyword evidence="5" id="KW-0598">Phosphotransferase system</keyword>
<keyword evidence="12" id="KW-1185">Reference proteome</keyword>
<feature type="transmembrane region" description="Helical" evidence="9">
    <location>
        <begin position="358"/>
        <end position="375"/>
    </location>
</feature>
<feature type="transmembrane region" description="Helical" evidence="9">
    <location>
        <begin position="181"/>
        <end position="201"/>
    </location>
</feature>
<dbReference type="RefSeq" id="WP_286253103.1">
    <property type="nucleotide sequence ID" value="NZ_AP018448.1"/>
</dbReference>
<feature type="transmembrane region" description="Helical" evidence="9">
    <location>
        <begin position="303"/>
        <end position="320"/>
    </location>
</feature>
<dbReference type="EMBL" id="AP018448">
    <property type="protein sequence ID" value="BBC33535.1"/>
    <property type="molecule type" value="Genomic_DNA"/>
</dbReference>
<organism evidence="11 12">
    <name type="scientific">Streptomyces graminofaciens</name>
    <dbReference type="NCBI Taxonomy" id="68212"/>
    <lineage>
        <taxon>Bacteria</taxon>
        <taxon>Bacillati</taxon>
        <taxon>Actinomycetota</taxon>
        <taxon>Actinomycetes</taxon>
        <taxon>Kitasatosporales</taxon>
        <taxon>Streptomycetaceae</taxon>
        <taxon>Streptomyces</taxon>
    </lineage>
</organism>
<name>A0ABM7FB58_9ACTN</name>
<reference evidence="11 12" key="1">
    <citation type="journal article" date="2010" name="ChemBioChem">
        <title>Cloning and characterization of the biosynthetic gene cluster of 16-membered macrolide antibiotic FD-891: involvement of a dual functional cytochrome P450 monooxygenase catalyzing epoxidation and hydroxylation.</title>
        <authorList>
            <person name="Kudo F."/>
            <person name="Motegi A."/>
            <person name="Mizoue K."/>
            <person name="Eguchi T."/>
        </authorList>
    </citation>
    <scope>NUCLEOTIDE SEQUENCE [LARGE SCALE GENOMIC DNA]</scope>
    <source>
        <strain evidence="11 12">A-8890</strain>
    </source>
</reference>
<keyword evidence="6 9" id="KW-0812">Transmembrane</keyword>
<feature type="transmembrane region" description="Helical" evidence="9">
    <location>
        <begin position="326"/>
        <end position="351"/>
    </location>
</feature>
<evidence type="ECO:0000313" key="11">
    <source>
        <dbReference type="EMBL" id="BBC33535.1"/>
    </source>
</evidence>
<feature type="transmembrane region" description="Helical" evidence="9">
    <location>
        <begin position="102"/>
        <end position="121"/>
    </location>
</feature>
<evidence type="ECO:0000256" key="4">
    <source>
        <dbReference type="ARBA" id="ARBA00022597"/>
    </source>
</evidence>
<dbReference type="InterPro" id="IPR050429">
    <property type="entry name" value="PTS_Glucose_EIICBA"/>
</dbReference>
<feature type="transmembrane region" description="Helical" evidence="9">
    <location>
        <begin position="70"/>
        <end position="95"/>
    </location>
</feature>
<gene>
    <name evidence="11" type="ORF">SGFS_048290</name>
</gene>
<dbReference type="PANTHER" id="PTHR30009:SF4">
    <property type="entry name" value="PTS SYSTEM N-ACETYLGLUCOSAMINE-SPECIFIC EIICBA COMPONENT"/>
    <property type="match status" value="1"/>
</dbReference>
<feature type="transmembrane region" description="Helical" evidence="9">
    <location>
        <begin position="33"/>
        <end position="50"/>
    </location>
</feature>
<proteinExistence type="predicted"/>
<evidence type="ECO:0000256" key="6">
    <source>
        <dbReference type="ARBA" id="ARBA00022692"/>
    </source>
</evidence>
<evidence type="ECO:0000256" key="8">
    <source>
        <dbReference type="ARBA" id="ARBA00023136"/>
    </source>
</evidence>
<keyword evidence="3" id="KW-1003">Cell membrane</keyword>
<evidence type="ECO:0000256" key="3">
    <source>
        <dbReference type="ARBA" id="ARBA00022475"/>
    </source>
</evidence>
<evidence type="ECO:0000313" key="12">
    <source>
        <dbReference type="Proteomes" id="UP001321542"/>
    </source>
</evidence>
<evidence type="ECO:0000256" key="9">
    <source>
        <dbReference type="SAM" id="Phobius"/>
    </source>
</evidence>
<comment type="subcellular location">
    <subcellularLocation>
        <location evidence="1">Cell membrane</location>
        <topology evidence="1">Multi-pass membrane protein</topology>
    </subcellularLocation>
</comment>
<keyword evidence="4" id="KW-0762">Sugar transport</keyword>
<evidence type="ECO:0000256" key="5">
    <source>
        <dbReference type="ARBA" id="ARBA00022683"/>
    </source>
</evidence>
<feature type="transmembrane region" description="Helical" evidence="9">
    <location>
        <begin position="381"/>
        <end position="400"/>
    </location>
</feature>
<evidence type="ECO:0000256" key="7">
    <source>
        <dbReference type="ARBA" id="ARBA00022989"/>
    </source>
</evidence>
<dbReference type="Pfam" id="PF02378">
    <property type="entry name" value="PTS_EIIC"/>
    <property type="match status" value="1"/>
</dbReference>
<keyword evidence="7 9" id="KW-1133">Transmembrane helix</keyword>
<feature type="domain" description="PTS EIIC type-1" evidence="10">
    <location>
        <begin position="20"/>
        <end position="412"/>
    </location>
</feature>
<evidence type="ECO:0000259" key="10">
    <source>
        <dbReference type="PROSITE" id="PS51103"/>
    </source>
</evidence>
<dbReference type="PANTHER" id="PTHR30009">
    <property type="entry name" value="CYTOCHROME C-TYPE SYNTHESIS PROTEIN AND PTS TRANSMEMBRANE COMPONENT"/>
    <property type="match status" value="1"/>
</dbReference>
<evidence type="ECO:0000256" key="1">
    <source>
        <dbReference type="ARBA" id="ARBA00004651"/>
    </source>
</evidence>
<evidence type="ECO:0000256" key="2">
    <source>
        <dbReference type="ARBA" id="ARBA00022448"/>
    </source>
</evidence>
<sequence length="425" mass="45194">MTTASAAPAAADKKGSGWGSRIMAVLQRIGRSLMLPVAVLPAAALLVRLGNDDMLGRTSFPGFVTKFASFMAAGGGAILDNMPLLFAVGIAIGFAKKSDGSTALAAVVGYLVFQKVLATFTDPLLPKVATAVDGKVVMLDKPVNAGVLGGVVMGLVVALLYQRFHRTKLPDWAGFFGGRRLVPILAAFAGLFIGIVFGYIWPFLGKGLHNFGEWLVGSGAVGAGIFGVANRALIPIGMHHLLNSFPWLQAGSYEGKNGDIARFLAGDPSAGQFMTGFFPIMMFGLPAVCLAIYHCARPERRKVVGGMMFSLALTSFITGVTEPIEFTFMFIAPVLYAIHAVLTGVSLALTWALGMKDGFGFSAGAIDFFLNLGIASKPWMLMFVGLVFGALYYAIFRFAIVRFNLPVPGRESDEELEELLKAEAK</sequence>
<accession>A0ABM7FB58</accession>
<reference evidence="11 12" key="2">
    <citation type="journal article" date="2023" name="ChemBioChem">
        <title>Acyltransferase Domain Exchange between Two Independent Type I Polyketide Synthases in the Same Producer Strain of Macrolide Antibiotics.</title>
        <authorList>
            <person name="Kudo F."/>
            <person name="Kishikawa K."/>
            <person name="Tsuboi K."/>
            <person name="Kido T."/>
            <person name="Usui T."/>
            <person name="Hashimoto J."/>
            <person name="Shin-Ya K."/>
            <person name="Miyanaga A."/>
            <person name="Eguchi T."/>
        </authorList>
    </citation>
    <scope>NUCLEOTIDE SEQUENCE [LARGE SCALE GENOMIC DNA]</scope>
    <source>
        <strain evidence="11 12">A-8890</strain>
    </source>
</reference>
<keyword evidence="8 9" id="KW-0472">Membrane</keyword>
<dbReference type="PROSITE" id="PS51103">
    <property type="entry name" value="PTS_EIIC_TYPE_1"/>
    <property type="match status" value="1"/>
</dbReference>
<protein>
    <submittedName>
        <fullName evidence="11">PTS system, N-acetylglucosamine-specific IIBC component</fullName>
    </submittedName>
</protein>
<dbReference type="Proteomes" id="UP001321542">
    <property type="component" value="Chromosome"/>
</dbReference>
<dbReference type="InterPro" id="IPR003352">
    <property type="entry name" value="PTS_EIIC"/>
</dbReference>
<keyword evidence="2" id="KW-0813">Transport</keyword>